<reference evidence="1" key="2">
    <citation type="journal article" date="2015" name="Data Brief">
        <title>Shoot transcriptome of the giant reed, Arundo donax.</title>
        <authorList>
            <person name="Barrero R.A."/>
            <person name="Guerrero F.D."/>
            <person name="Moolhuijzen P."/>
            <person name="Goolsby J.A."/>
            <person name="Tidwell J."/>
            <person name="Bellgard S.E."/>
            <person name="Bellgard M.I."/>
        </authorList>
    </citation>
    <scope>NUCLEOTIDE SEQUENCE</scope>
    <source>
        <tissue evidence="1">Shoot tissue taken approximately 20 cm above the soil surface</tissue>
    </source>
</reference>
<reference evidence="1" key="1">
    <citation type="submission" date="2014-09" db="EMBL/GenBank/DDBJ databases">
        <authorList>
            <person name="Magalhaes I.L.F."/>
            <person name="Oliveira U."/>
            <person name="Santos F.R."/>
            <person name="Vidigal T.H.D.A."/>
            <person name="Brescovit A.D."/>
            <person name="Santos A.J."/>
        </authorList>
    </citation>
    <scope>NUCLEOTIDE SEQUENCE</scope>
    <source>
        <tissue evidence="1">Shoot tissue taken approximately 20 cm above the soil surface</tissue>
    </source>
</reference>
<protein>
    <submittedName>
        <fullName evidence="1">Uncharacterized protein</fullName>
    </submittedName>
</protein>
<accession>A0A0A9BB76</accession>
<name>A0A0A9BB76_ARUDO</name>
<dbReference type="AlphaFoldDB" id="A0A0A9BB76"/>
<dbReference type="EMBL" id="GBRH01237324">
    <property type="protein sequence ID" value="JAD60571.1"/>
    <property type="molecule type" value="Transcribed_RNA"/>
</dbReference>
<proteinExistence type="predicted"/>
<organism evidence="1">
    <name type="scientific">Arundo donax</name>
    <name type="common">Giant reed</name>
    <name type="synonym">Donax arundinaceus</name>
    <dbReference type="NCBI Taxonomy" id="35708"/>
    <lineage>
        <taxon>Eukaryota</taxon>
        <taxon>Viridiplantae</taxon>
        <taxon>Streptophyta</taxon>
        <taxon>Embryophyta</taxon>
        <taxon>Tracheophyta</taxon>
        <taxon>Spermatophyta</taxon>
        <taxon>Magnoliopsida</taxon>
        <taxon>Liliopsida</taxon>
        <taxon>Poales</taxon>
        <taxon>Poaceae</taxon>
        <taxon>PACMAD clade</taxon>
        <taxon>Arundinoideae</taxon>
        <taxon>Arundineae</taxon>
        <taxon>Arundo</taxon>
    </lineage>
</organism>
<evidence type="ECO:0000313" key="1">
    <source>
        <dbReference type="EMBL" id="JAD60571.1"/>
    </source>
</evidence>
<sequence length="17" mass="1912">MSVTTSWCDVRIPAMNT</sequence>